<dbReference type="AlphaFoldDB" id="A0A166NYC3"/>
<dbReference type="OrthoDB" id="4928130at2759"/>
<accession>A0A166NYC3</accession>
<feature type="compositionally biased region" description="Polar residues" evidence="1">
    <location>
        <begin position="498"/>
        <end position="527"/>
    </location>
</feature>
<organism evidence="3 4">
    <name type="scientific">Moelleriella libera RCEF 2490</name>
    <dbReference type="NCBI Taxonomy" id="1081109"/>
    <lineage>
        <taxon>Eukaryota</taxon>
        <taxon>Fungi</taxon>
        <taxon>Dikarya</taxon>
        <taxon>Ascomycota</taxon>
        <taxon>Pezizomycotina</taxon>
        <taxon>Sordariomycetes</taxon>
        <taxon>Hypocreomycetidae</taxon>
        <taxon>Hypocreales</taxon>
        <taxon>Clavicipitaceae</taxon>
        <taxon>Moelleriella</taxon>
    </lineage>
</organism>
<evidence type="ECO:0000256" key="2">
    <source>
        <dbReference type="SAM" id="SignalP"/>
    </source>
</evidence>
<evidence type="ECO:0000256" key="1">
    <source>
        <dbReference type="SAM" id="MobiDB-lite"/>
    </source>
</evidence>
<feature type="compositionally biased region" description="Polar residues" evidence="1">
    <location>
        <begin position="695"/>
        <end position="711"/>
    </location>
</feature>
<keyword evidence="2" id="KW-0732">Signal</keyword>
<feature type="signal peptide" evidence="2">
    <location>
        <begin position="1"/>
        <end position="25"/>
    </location>
</feature>
<feature type="region of interest" description="Disordered" evidence="1">
    <location>
        <begin position="695"/>
        <end position="718"/>
    </location>
</feature>
<feature type="region of interest" description="Disordered" evidence="1">
    <location>
        <begin position="362"/>
        <end position="415"/>
    </location>
</feature>
<feature type="compositionally biased region" description="Polar residues" evidence="1">
    <location>
        <begin position="277"/>
        <end position="296"/>
    </location>
</feature>
<feature type="region of interest" description="Disordered" evidence="1">
    <location>
        <begin position="483"/>
        <end position="527"/>
    </location>
</feature>
<feature type="compositionally biased region" description="Polar residues" evidence="1">
    <location>
        <begin position="770"/>
        <end position="790"/>
    </location>
</feature>
<feature type="chain" id="PRO_5007877976" evidence="2">
    <location>
        <begin position="26"/>
        <end position="848"/>
    </location>
</feature>
<dbReference type="STRING" id="1081109.A0A166NYC3"/>
<dbReference type="Proteomes" id="UP000078544">
    <property type="component" value="Unassembled WGS sequence"/>
</dbReference>
<feature type="region of interest" description="Disordered" evidence="1">
    <location>
        <begin position="113"/>
        <end position="137"/>
    </location>
</feature>
<feature type="compositionally biased region" description="Polar residues" evidence="1">
    <location>
        <begin position="389"/>
        <end position="403"/>
    </location>
</feature>
<keyword evidence="4" id="KW-1185">Reference proteome</keyword>
<feature type="region of interest" description="Disordered" evidence="1">
    <location>
        <begin position="269"/>
        <end position="296"/>
    </location>
</feature>
<evidence type="ECO:0000313" key="4">
    <source>
        <dbReference type="Proteomes" id="UP000078544"/>
    </source>
</evidence>
<comment type="caution">
    <text evidence="3">The sequence shown here is derived from an EMBL/GenBank/DDBJ whole genome shotgun (WGS) entry which is preliminary data.</text>
</comment>
<reference evidence="3 4" key="1">
    <citation type="journal article" date="2016" name="Genome Biol. Evol.">
        <title>Divergent and convergent evolution of fungal pathogenicity.</title>
        <authorList>
            <person name="Shang Y."/>
            <person name="Xiao G."/>
            <person name="Zheng P."/>
            <person name="Cen K."/>
            <person name="Zhan S."/>
            <person name="Wang C."/>
        </authorList>
    </citation>
    <scope>NUCLEOTIDE SEQUENCE [LARGE SCALE GENOMIC DNA]</scope>
    <source>
        <strain evidence="3 4">RCEF 2490</strain>
    </source>
</reference>
<protein>
    <submittedName>
        <fullName evidence="3">Uncharacterized protein</fullName>
    </submittedName>
</protein>
<sequence length="848" mass="89933">MWFCVERKTWYSVLFLGYLVSLTFAIDPSSEPDDESFAIRQFLNLANRESSSTDYGAAPYDYSFLPPYQYATPTAASSSDLIISTWSTTETFPLTTVSSHWLSDRISTSYGVRPSYSLPDSSTRQKTETTSRLSSSDLGITASKTSVTSTPIERPSTVILTSIASEPPSSSYPSSISARSTGLSTVTRIFGSATSHSTAEVTRTRQVNSTVTRNVTLTVSVTSSIISFESSQLAITASLPSAPHNASQSVIFSVSVTTVSQTVTSVETLKSEPATAPETTTQSQTRNQTLSLSSHSFTNPSAISSTLRASNSTLSVPPIETVVTVTKTLVHGSNSTRFLSEFPTATTSPSLGINATSLYRSATASRGTQPGYQSSSAGIGSSLIPPWPTSSNSTPHRAETSGSPRAGSSILGTTVSSVRAGTTNLTSAPATRTVSKTITWSFSFPPYRNATYSRSATGSAPYYTHSPGNTSLHTSWLTGTVSEQSGSAASSGLGTLPTRRNSTNPPRTHSTYYSTSGPNSQTASPSLATLYNSSTHSFTASISRGNTSVRGGLSTGYSSSVDVQTRTATSILYLTTVETKTLKLTSITAPWLNSTTMASSSAARPVNYTSVWLDTATWPRSTSRILQSETNSHSNAANTSTQISVTRLWPTFYSATLGPSGSLTWSDRSQTHGSVLYPNTTTKSCTYGRGANMTTSTASLSRSGQVANSPRPSEWHRSTRCATHFSNTTTAAMTQCPTNPGCAASTASGAPGNTSANVTSMPTTFKTSVKSGQEMTEPPTSSQARPTNGATRIPPPVLPTVPDYPWGGGSPVHRHQSVADLIEGVGQDGRFWRRWKDEMVYRLRLALG</sequence>
<feature type="region of interest" description="Disordered" evidence="1">
    <location>
        <begin position="770"/>
        <end position="797"/>
    </location>
</feature>
<name>A0A166NYC3_9HYPO</name>
<proteinExistence type="predicted"/>
<dbReference type="EMBL" id="AZGY01000013">
    <property type="protein sequence ID" value="KZZ93240.1"/>
    <property type="molecule type" value="Genomic_DNA"/>
</dbReference>
<gene>
    <name evidence="3" type="ORF">AAL_05625</name>
</gene>
<feature type="compositionally biased region" description="Polar residues" evidence="1">
    <location>
        <begin position="362"/>
        <end position="379"/>
    </location>
</feature>
<evidence type="ECO:0000313" key="3">
    <source>
        <dbReference type="EMBL" id="KZZ93240.1"/>
    </source>
</evidence>